<reference evidence="5" key="1">
    <citation type="submission" date="2023-03" db="EMBL/GenBank/DDBJ databases">
        <title>Actinorhabdospora filicis NBRC 111898.</title>
        <authorList>
            <person name="Ichikawa N."/>
            <person name="Sato H."/>
            <person name="Tonouchi N."/>
        </authorList>
    </citation>
    <scope>NUCLEOTIDE SEQUENCE</scope>
    <source>
        <strain evidence="5">NBRC 111898</strain>
    </source>
</reference>
<keyword evidence="3" id="KW-0443">Lipid metabolism</keyword>
<dbReference type="Proteomes" id="UP001165079">
    <property type="component" value="Unassembled WGS sequence"/>
</dbReference>
<feature type="signal peptide" evidence="4">
    <location>
        <begin position="1"/>
        <end position="25"/>
    </location>
</feature>
<keyword evidence="4" id="KW-0732">Signal</keyword>
<evidence type="ECO:0000256" key="3">
    <source>
        <dbReference type="ARBA" id="ARBA00023098"/>
    </source>
</evidence>
<keyword evidence="2" id="KW-0442">Lipid degradation</keyword>
<sequence>MRRRTFALTPIAVAIAAALPGTARADAPAAPAIPAPSGPEPVGHAAMRLVDTGRADPWKPDERRELMLSIWYPAKRPGRGPAQYVTAEESRMFLEGRNVQGLPLDILSTVRTNSTVDAPAHGGRHPLALLSPGFGAPRAELTGLAEELASHGYLVVGVGHNYETLGTTFPDGHTTPCLACGTEENLKLIEGRAADFTFVIDALTARHSPWRRLIDRDAIGLVGMSIGGAAAVPTLLTEPRVKAAVNLDGAYWHTTTAPIHRPLMAIGHPNKIPGAETMGWGRTWNQLTGWRRWVTVDGSVHGSFNDLPVLAEQAGLHLPGLDGAYALSLTRAYVRAFLDRHLRCESGALLDGPSPAWPEVRFHG</sequence>
<organism evidence="5 6">
    <name type="scientific">Actinorhabdospora filicis</name>
    <dbReference type="NCBI Taxonomy" id="1785913"/>
    <lineage>
        <taxon>Bacteria</taxon>
        <taxon>Bacillati</taxon>
        <taxon>Actinomycetota</taxon>
        <taxon>Actinomycetes</taxon>
        <taxon>Micromonosporales</taxon>
        <taxon>Micromonosporaceae</taxon>
        <taxon>Actinorhabdospora</taxon>
    </lineage>
</organism>
<evidence type="ECO:0000256" key="2">
    <source>
        <dbReference type="ARBA" id="ARBA00022963"/>
    </source>
</evidence>
<dbReference type="AlphaFoldDB" id="A0A9W6W4V6"/>
<dbReference type="Pfam" id="PF03403">
    <property type="entry name" value="PAF-AH_p_II"/>
    <property type="match status" value="2"/>
</dbReference>
<dbReference type="RefSeq" id="WP_285664836.1">
    <property type="nucleotide sequence ID" value="NZ_BSTX01000003.1"/>
</dbReference>
<proteinExistence type="predicted"/>
<dbReference type="Gene3D" id="3.40.50.1820">
    <property type="entry name" value="alpha/beta hydrolase"/>
    <property type="match status" value="1"/>
</dbReference>
<dbReference type="GO" id="GO:0016042">
    <property type="term" value="P:lipid catabolic process"/>
    <property type="evidence" value="ECO:0007669"/>
    <property type="project" value="UniProtKB-KW"/>
</dbReference>
<evidence type="ECO:0000256" key="1">
    <source>
        <dbReference type="ARBA" id="ARBA00022801"/>
    </source>
</evidence>
<name>A0A9W6W4V6_9ACTN</name>
<dbReference type="PANTHER" id="PTHR10272">
    <property type="entry name" value="PLATELET-ACTIVATING FACTOR ACETYLHYDROLASE"/>
    <property type="match status" value="1"/>
</dbReference>
<evidence type="ECO:0000313" key="6">
    <source>
        <dbReference type="Proteomes" id="UP001165079"/>
    </source>
</evidence>
<keyword evidence="1" id="KW-0378">Hydrolase</keyword>
<feature type="chain" id="PRO_5040991114" evidence="4">
    <location>
        <begin position="26"/>
        <end position="364"/>
    </location>
</feature>
<keyword evidence="6" id="KW-1185">Reference proteome</keyword>
<dbReference type="InterPro" id="IPR029058">
    <property type="entry name" value="AB_hydrolase_fold"/>
</dbReference>
<dbReference type="PANTHER" id="PTHR10272:SF0">
    <property type="entry name" value="PLATELET-ACTIVATING FACTOR ACETYLHYDROLASE"/>
    <property type="match status" value="1"/>
</dbReference>
<comment type="caution">
    <text evidence="5">The sequence shown here is derived from an EMBL/GenBank/DDBJ whole genome shotgun (WGS) entry which is preliminary data.</text>
</comment>
<dbReference type="EMBL" id="BSTX01000003">
    <property type="protein sequence ID" value="GLZ79687.1"/>
    <property type="molecule type" value="Genomic_DNA"/>
</dbReference>
<evidence type="ECO:0000313" key="5">
    <source>
        <dbReference type="EMBL" id="GLZ79687.1"/>
    </source>
</evidence>
<evidence type="ECO:0000256" key="4">
    <source>
        <dbReference type="SAM" id="SignalP"/>
    </source>
</evidence>
<accession>A0A9W6W4V6</accession>
<dbReference type="GO" id="GO:0003847">
    <property type="term" value="F:1-alkyl-2-acetylglycerophosphocholine esterase activity"/>
    <property type="evidence" value="ECO:0007669"/>
    <property type="project" value="TreeGrafter"/>
</dbReference>
<dbReference type="SUPFAM" id="SSF53474">
    <property type="entry name" value="alpha/beta-Hydrolases"/>
    <property type="match status" value="1"/>
</dbReference>
<gene>
    <name evidence="5" type="ORF">Afil01_44940</name>
</gene>
<protein>
    <submittedName>
        <fullName evidence="5">Esterase</fullName>
    </submittedName>
</protein>